<evidence type="ECO:0000313" key="2">
    <source>
        <dbReference type="EMBL" id="MBP2349031.1"/>
    </source>
</evidence>
<accession>A0ABS4UBP6</accession>
<dbReference type="SUPFAM" id="SSF56349">
    <property type="entry name" value="DNA breaking-rejoining enzymes"/>
    <property type="match status" value="1"/>
</dbReference>
<dbReference type="Proteomes" id="UP000755585">
    <property type="component" value="Unassembled WGS sequence"/>
</dbReference>
<name>A0ABS4UBP6_9ACTN</name>
<dbReference type="EMBL" id="JAGINT010000001">
    <property type="protein sequence ID" value="MBP2349031.1"/>
    <property type="molecule type" value="Genomic_DNA"/>
</dbReference>
<dbReference type="InterPro" id="IPR011010">
    <property type="entry name" value="DNA_brk_join_enz"/>
</dbReference>
<dbReference type="InterPro" id="IPR013762">
    <property type="entry name" value="Integrase-like_cat_sf"/>
</dbReference>
<dbReference type="Gene3D" id="1.10.443.10">
    <property type="entry name" value="Intergrase catalytic core"/>
    <property type="match status" value="1"/>
</dbReference>
<sequence length="705" mass="77762">MTVAHNHAPALDHERPVEDTVVLGARTIRSGTDPATLSLFDDKIWHLKPAHPDAHLRVPPLHWERYPTPMVAAFKAFFLAALNHPYPPGPGSQRPGERVSVGTLPYWFYDLRVFATWMIDHGISQICEATDRDLDLYRAHVHALARQAGRKADLLQVVRTFWLFGEHLPADAQLRTGYPWNGTATKDLVPGTSTGFENKTPRIAADTMETLLAWALRMAEVLGPDILAARLEQRSLDNGDHPSQADYTGTLGRRLPILLDRLRADGACLPGKPGGGINFGAVLRMVAIPEDKRGGITPSQKRMLEQSGIPVADDTYLGCVTGTIDGRPWRSRPITVAELPTLVRLLYAACFTVVCYLSGLRPGEALNLTRGCRDRDPDTGELLIIGRRGKGFDRNPLAPDDKPDSRPWVVVEPVHAAIGILESLDTQRYLFPASAHSAHAARPNEHNARSTAMIARDIEDFVAWVNATFHHGDSAPPIPPDPTKHLHATRFRRTLAYLIVRRPRGLIAAALQYGHVSTKITTNYAGRSDTSWTNDLAVARLEMVLEQIDDDTFRLAAGEHISGPSADHYRDRVHHGTRFAGRVITGVRNAERILAQLDPNIHHGDGMTCVWRPETAACRQAKLDVGLPAGDQPDETDCRSHCANLAFTDRDIQQQEQHAQQWEAAANDPLAPTPLRDRAAALAERTRAIIHRHNTVGPTTPTEGA</sequence>
<dbReference type="RefSeq" id="WP_245357389.1">
    <property type="nucleotide sequence ID" value="NZ_BAAAVU010000028.1"/>
</dbReference>
<evidence type="ECO:0000313" key="3">
    <source>
        <dbReference type="Proteomes" id="UP000755585"/>
    </source>
</evidence>
<comment type="caution">
    <text evidence="2">The sequence shown here is derived from an EMBL/GenBank/DDBJ whole genome shotgun (WGS) entry which is preliminary data.</text>
</comment>
<evidence type="ECO:0000256" key="1">
    <source>
        <dbReference type="ARBA" id="ARBA00023172"/>
    </source>
</evidence>
<gene>
    <name evidence="2" type="ORF">JOF29_000114</name>
</gene>
<keyword evidence="1" id="KW-0233">DNA recombination</keyword>
<keyword evidence="3" id="KW-1185">Reference proteome</keyword>
<protein>
    <submittedName>
        <fullName evidence="2">Integrase</fullName>
    </submittedName>
</protein>
<reference evidence="2 3" key="1">
    <citation type="submission" date="2021-03" db="EMBL/GenBank/DDBJ databases">
        <title>Sequencing the genomes of 1000 actinobacteria strains.</title>
        <authorList>
            <person name="Klenk H.-P."/>
        </authorList>
    </citation>
    <scope>NUCLEOTIDE SEQUENCE [LARGE SCALE GENOMIC DNA]</scope>
    <source>
        <strain evidence="2 3">DSM 18824</strain>
    </source>
</reference>
<organism evidence="2 3">
    <name type="scientific">Kribbella aluminosa</name>
    <dbReference type="NCBI Taxonomy" id="416017"/>
    <lineage>
        <taxon>Bacteria</taxon>
        <taxon>Bacillati</taxon>
        <taxon>Actinomycetota</taxon>
        <taxon>Actinomycetes</taxon>
        <taxon>Propionibacteriales</taxon>
        <taxon>Kribbellaceae</taxon>
        <taxon>Kribbella</taxon>
    </lineage>
</organism>
<proteinExistence type="predicted"/>